<proteinExistence type="predicted"/>
<reference evidence="1 2" key="1">
    <citation type="submission" date="2017-08" db="EMBL/GenBank/DDBJ databases">
        <title>Complete genome sequence of bacteriophage vB_VpaS_KF5.</title>
        <authorList>
            <person name="Yu J."/>
            <person name="Kwak S.-J."/>
            <person name="Lim J.-A."/>
            <person name="Chang H.-J."/>
        </authorList>
    </citation>
    <scope>NUCLEOTIDE SEQUENCE [LARGE SCALE GENOMIC DNA]</scope>
</reference>
<evidence type="ECO:0008006" key="3">
    <source>
        <dbReference type="Google" id="ProtNLM"/>
    </source>
</evidence>
<protein>
    <recommendedName>
        <fullName evidence="3">Tail completion protein</fullName>
    </recommendedName>
</protein>
<dbReference type="EMBL" id="MF754115">
    <property type="protein sequence ID" value="ATI19350.1"/>
    <property type="molecule type" value="Genomic_DNA"/>
</dbReference>
<dbReference type="Proteomes" id="UP000257560">
    <property type="component" value="Segment"/>
</dbReference>
<organism evidence="1 2">
    <name type="scientific">Vibrio phage vB_VpaS_KF5</name>
    <dbReference type="NCBI Taxonomy" id="2041476"/>
    <lineage>
        <taxon>Viruses</taxon>
        <taxon>Duplodnaviria</taxon>
        <taxon>Heunggongvirae</taxon>
        <taxon>Uroviricota</taxon>
        <taxon>Caudoviricetes</taxon>
        <taxon>Mardecavirus</taxon>
        <taxon>Mardecavirus SSP002</taxon>
    </lineage>
</organism>
<evidence type="ECO:0000313" key="2">
    <source>
        <dbReference type="Proteomes" id="UP000257560"/>
    </source>
</evidence>
<name>A0A384WJX5_9CAUD</name>
<gene>
    <name evidence="1" type="ORF">KF5_040</name>
</gene>
<accession>A0A384WJX5</accession>
<evidence type="ECO:0000313" key="1">
    <source>
        <dbReference type="EMBL" id="ATI19350.1"/>
    </source>
</evidence>
<sequence length="151" mass="16775">MANFSDIPKDLKHFAFTLQANTETRQREVALTITRELMQRNPKKTGRSAGNWQVGMNRPKLIAQAPPVAERASDEELSKSSKLFVQKQLSKAINDITKGTLRGDDPVIYISNTINYVVYLNTTRPSPQAAPGWIEASIRFGADSTKGVKLT</sequence>